<dbReference type="FunCoup" id="S8G1R2">
    <property type="interactions" value="306"/>
</dbReference>
<dbReference type="HOGENOM" id="CLU_107705_2_0_1"/>
<dbReference type="InterPro" id="IPR052670">
    <property type="entry name" value="UPF0654_domain"/>
</dbReference>
<reference evidence="2 3" key="1">
    <citation type="journal article" date="2012" name="Science">
        <title>The Paleozoic origin of enzymatic lignin decomposition reconstructed from 31 fungal genomes.</title>
        <authorList>
            <person name="Floudas D."/>
            <person name="Binder M."/>
            <person name="Riley R."/>
            <person name="Barry K."/>
            <person name="Blanchette R.A."/>
            <person name="Henrissat B."/>
            <person name="Martinez A.T."/>
            <person name="Otillar R."/>
            <person name="Spatafora J.W."/>
            <person name="Yadav J.S."/>
            <person name="Aerts A."/>
            <person name="Benoit I."/>
            <person name="Boyd A."/>
            <person name="Carlson A."/>
            <person name="Copeland A."/>
            <person name="Coutinho P.M."/>
            <person name="de Vries R.P."/>
            <person name="Ferreira P."/>
            <person name="Findley K."/>
            <person name="Foster B."/>
            <person name="Gaskell J."/>
            <person name="Glotzer D."/>
            <person name="Gorecki P."/>
            <person name="Heitman J."/>
            <person name="Hesse C."/>
            <person name="Hori C."/>
            <person name="Igarashi K."/>
            <person name="Jurgens J.A."/>
            <person name="Kallen N."/>
            <person name="Kersten P."/>
            <person name="Kohler A."/>
            <person name="Kuees U."/>
            <person name="Kumar T.K.A."/>
            <person name="Kuo A."/>
            <person name="LaButti K."/>
            <person name="Larrondo L.F."/>
            <person name="Lindquist E."/>
            <person name="Ling A."/>
            <person name="Lombard V."/>
            <person name="Lucas S."/>
            <person name="Lundell T."/>
            <person name="Martin R."/>
            <person name="McLaughlin D.J."/>
            <person name="Morgenstern I."/>
            <person name="Morin E."/>
            <person name="Murat C."/>
            <person name="Nagy L.G."/>
            <person name="Nolan M."/>
            <person name="Ohm R.A."/>
            <person name="Patyshakuliyeva A."/>
            <person name="Rokas A."/>
            <person name="Ruiz-Duenas F.J."/>
            <person name="Sabat G."/>
            <person name="Salamov A."/>
            <person name="Samejima M."/>
            <person name="Schmutz J."/>
            <person name="Slot J.C."/>
            <person name="St John F."/>
            <person name="Stenlid J."/>
            <person name="Sun H."/>
            <person name="Sun S."/>
            <person name="Syed K."/>
            <person name="Tsang A."/>
            <person name="Wiebenga A."/>
            <person name="Young D."/>
            <person name="Pisabarro A."/>
            <person name="Eastwood D.C."/>
            <person name="Martin F."/>
            <person name="Cullen D."/>
            <person name="Grigoriev I.V."/>
            <person name="Hibbett D.S."/>
        </authorList>
    </citation>
    <scope>NUCLEOTIDE SEQUENCE</scope>
    <source>
        <strain evidence="3">FP-58527</strain>
    </source>
</reference>
<dbReference type="eggNOG" id="ENOG502S75W">
    <property type="taxonomic scope" value="Eukaryota"/>
</dbReference>
<feature type="region of interest" description="Disordered" evidence="1">
    <location>
        <begin position="1"/>
        <end position="81"/>
    </location>
</feature>
<dbReference type="PANTHER" id="PTHR36576">
    <property type="entry name" value="UPF0654 PROTEIN C11D3.01C-RELATED"/>
    <property type="match status" value="1"/>
</dbReference>
<name>S8G1R2_FOMSC</name>
<dbReference type="InParanoid" id="S8G1R2"/>
<evidence type="ECO:0000256" key="1">
    <source>
        <dbReference type="SAM" id="MobiDB-lite"/>
    </source>
</evidence>
<evidence type="ECO:0000313" key="3">
    <source>
        <dbReference type="Proteomes" id="UP000015241"/>
    </source>
</evidence>
<protein>
    <recommendedName>
        <fullName evidence="4">Conidiation protein 6</fullName>
    </recommendedName>
</protein>
<dbReference type="AlphaFoldDB" id="S8G1R2"/>
<feature type="compositionally biased region" description="Basic and acidic residues" evidence="1">
    <location>
        <begin position="22"/>
        <end position="45"/>
    </location>
</feature>
<dbReference type="GO" id="GO:0005737">
    <property type="term" value="C:cytoplasm"/>
    <property type="evidence" value="ECO:0007669"/>
    <property type="project" value="TreeGrafter"/>
</dbReference>
<dbReference type="Proteomes" id="UP000015241">
    <property type="component" value="Unassembled WGS sequence"/>
</dbReference>
<gene>
    <name evidence="2" type="ORF">FOMPIDRAFT_1046108</name>
</gene>
<dbReference type="Pfam" id="PF10346">
    <property type="entry name" value="Con-6"/>
    <property type="match status" value="2"/>
</dbReference>
<proteinExistence type="predicted"/>
<keyword evidence="3" id="KW-1185">Reference proteome</keyword>
<feature type="compositionally biased region" description="Basic and acidic residues" evidence="1">
    <location>
        <begin position="66"/>
        <end position="81"/>
    </location>
</feature>
<organism evidence="2 3">
    <name type="scientific">Fomitopsis schrenkii</name>
    <name type="common">Brown rot fungus</name>
    <dbReference type="NCBI Taxonomy" id="2126942"/>
    <lineage>
        <taxon>Eukaryota</taxon>
        <taxon>Fungi</taxon>
        <taxon>Dikarya</taxon>
        <taxon>Basidiomycota</taxon>
        <taxon>Agaricomycotina</taxon>
        <taxon>Agaricomycetes</taxon>
        <taxon>Polyporales</taxon>
        <taxon>Fomitopsis</taxon>
    </lineage>
</organism>
<evidence type="ECO:0000313" key="2">
    <source>
        <dbReference type="EMBL" id="EPT04235.1"/>
    </source>
</evidence>
<dbReference type="InterPro" id="IPR018824">
    <property type="entry name" value="Conidiation-specific_6"/>
</dbReference>
<evidence type="ECO:0008006" key="4">
    <source>
        <dbReference type="Google" id="ProtNLM"/>
    </source>
</evidence>
<dbReference type="OrthoDB" id="5419162at2759"/>
<dbReference type="EMBL" id="KE504127">
    <property type="protein sequence ID" value="EPT04235.1"/>
    <property type="molecule type" value="Genomic_DNA"/>
</dbReference>
<dbReference type="PANTHER" id="PTHR36576:SF1">
    <property type="entry name" value="UPF0654 PROTEIN C11D3.01C-RELATED"/>
    <property type="match status" value="1"/>
</dbReference>
<sequence>MSNPGNVARGLKSAISNPNVSDEAKERAAERLEAMRDEGQLDSRRAHNANVVIGHKAALSNPNVSEEAKEHSAEVLDNLHT</sequence>
<accession>S8G1R2</accession>